<evidence type="ECO:0000256" key="5">
    <source>
        <dbReference type="SAM" id="MobiDB-lite"/>
    </source>
</evidence>
<comment type="caution">
    <text evidence="6">The sequence shown here is derived from an EMBL/GenBank/DDBJ whole genome shotgun (WGS) entry which is preliminary data.</text>
</comment>
<dbReference type="GO" id="GO:0000127">
    <property type="term" value="C:transcription factor TFIIIC complex"/>
    <property type="evidence" value="ECO:0007669"/>
    <property type="project" value="TreeGrafter"/>
</dbReference>
<feature type="compositionally biased region" description="Basic residues" evidence="5">
    <location>
        <begin position="1"/>
        <end position="10"/>
    </location>
</feature>
<dbReference type="Proteomes" id="UP000198287">
    <property type="component" value="Unassembled WGS sequence"/>
</dbReference>
<evidence type="ECO:0000256" key="1">
    <source>
        <dbReference type="ARBA" id="ARBA00004123"/>
    </source>
</evidence>
<keyword evidence="3" id="KW-0539">Nucleus</keyword>
<reference evidence="6 7" key="1">
    <citation type="submission" date="2015-12" db="EMBL/GenBank/DDBJ databases">
        <title>The genome of Folsomia candida.</title>
        <authorList>
            <person name="Faddeeva A."/>
            <person name="Derks M.F."/>
            <person name="Anvar Y."/>
            <person name="Smit S."/>
            <person name="Van Straalen N."/>
            <person name="Roelofs D."/>
        </authorList>
    </citation>
    <scope>NUCLEOTIDE SEQUENCE [LARGE SCALE GENOMIC DNA]</scope>
    <source>
        <strain evidence="6 7">VU population</strain>
        <tissue evidence="6">Whole body</tissue>
    </source>
</reference>
<proteinExistence type="predicted"/>
<dbReference type="SUPFAM" id="SSF50978">
    <property type="entry name" value="WD40 repeat-like"/>
    <property type="match status" value="1"/>
</dbReference>
<sequence>MEARSRKRCRQSTAVVETTEPIASGSNEGGGRRARSKTAQQSQGRNSSTSDFRVTCITVPVTDEDDMEVVCKLCHQKMIRRQFRLHNMKKHRNIATTMDDPTVPEHRFYESRLREFVKFMKTKILKCPMDRCNSSYKSCLGLAYHLDTCGKTREEIEACLVECPTCGKKLTRPNLAWHKKIHEKAILANSKEGEESRSQPPVLASPRLKGRKSAIKARECFLQDGGDDDSDESSSESKLEKIKGKRKQKDVDYEVDSYEIEFVDKNERNQETKRSNLKSPVVNKGGTGKSEFSSKATEFITSKSNSSHDAYWNKVERVFVDPLERIPQNLLIEPEAEQDISEYLPGVAKSVKFKTIVESNDGGKDIIKGFRQLPWFQGELIDTQNGNFVFNAGGPVLGLSWHPNGKVLAVSTGGDPFEIIDYKIRQSRKSCIQIYAHQFIPGTKGCAPINTITPKLFICSDYGYATHLQWCNYWPDCWDSYDFEGTTFECLNKSARVGQLAASFEDGTLRIFSISISDWEMPPTFSPGSKSMRIPVYKKTAEVCLQMDSVYSNAGQICKFEWHNDNNLVAVAYSGGVVAVFDVTTTSPLLMETVNDDSQTTTTIINPFWCFQAHLGPVTGICFDPMSSRFFVTGSKDRHMKLWDLHLRQELESRKVGLIHDICWVRGWINLAVAVDAAISNLSSQYNFVRFYQLGTSQQRPNCAEFMDISSLTFHEGITIQGTESGNITATYFDNFWREMDYDRNKKKHNVVNLCKVSADPSSFEILSKDYCLEGDAKNIKLQFNFKEETPQIILSFMNERVKSILPDAKPQFFEDYVRFLPFLRINKVTWCPAGSCFTTGYRNGLLTIIPASFDLLYS</sequence>
<accession>A0A226ELZ9</accession>
<feature type="region of interest" description="Disordered" evidence="5">
    <location>
        <begin position="269"/>
        <end position="289"/>
    </location>
</feature>
<keyword evidence="7" id="KW-1185">Reference proteome</keyword>
<dbReference type="OMA" id="YLAMACE"/>
<dbReference type="GO" id="GO:0005634">
    <property type="term" value="C:nucleus"/>
    <property type="evidence" value="ECO:0007669"/>
    <property type="project" value="UniProtKB-SubCell"/>
</dbReference>
<evidence type="ECO:0000256" key="2">
    <source>
        <dbReference type="ARBA" id="ARBA00023163"/>
    </source>
</evidence>
<dbReference type="Gene3D" id="2.130.10.10">
    <property type="entry name" value="YVTN repeat-like/Quinoprotein amine dehydrogenase"/>
    <property type="match status" value="1"/>
</dbReference>
<dbReference type="OrthoDB" id="4703at2759"/>
<evidence type="ECO:0000256" key="3">
    <source>
        <dbReference type="ARBA" id="ARBA00023242"/>
    </source>
</evidence>
<protein>
    <submittedName>
        <fullName evidence="6">General transcription factor 3C polypeptide 2</fullName>
    </submittedName>
</protein>
<keyword evidence="4" id="KW-0853">WD repeat</keyword>
<comment type="subcellular location">
    <subcellularLocation>
        <location evidence="1">Nucleus</location>
    </subcellularLocation>
</comment>
<dbReference type="InterPro" id="IPR001680">
    <property type="entry name" value="WD40_rpt"/>
</dbReference>
<dbReference type="InterPro" id="IPR015943">
    <property type="entry name" value="WD40/YVTN_repeat-like_dom_sf"/>
</dbReference>
<dbReference type="InterPro" id="IPR052416">
    <property type="entry name" value="GTF3C_component"/>
</dbReference>
<evidence type="ECO:0000256" key="4">
    <source>
        <dbReference type="PROSITE-ProRule" id="PRU00221"/>
    </source>
</evidence>
<dbReference type="PROSITE" id="PS50294">
    <property type="entry name" value="WD_REPEATS_REGION"/>
    <property type="match status" value="1"/>
</dbReference>
<dbReference type="Pfam" id="PF00400">
    <property type="entry name" value="WD40"/>
    <property type="match status" value="1"/>
</dbReference>
<feature type="compositionally biased region" description="Acidic residues" evidence="5">
    <location>
        <begin position="225"/>
        <end position="234"/>
    </location>
</feature>
<dbReference type="PROSITE" id="PS50082">
    <property type="entry name" value="WD_REPEATS_2"/>
    <property type="match status" value="1"/>
</dbReference>
<dbReference type="SMART" id="SM00320">
    <property type="entry name" value="WD40"/>
    <property type="match status" value="3"/>
</dbReference>
<evidence type="ECO:0000313" key="7">
    <source>
        <dbReference type="Proteomes" id="UP000198287"/>
    </source>
</evidence>
<name>A0A226ELZ9_FOLCA</name>
<feature type="region of interest" description="Disordered" evidence="5">
    <location>
        <begin position="188"/>
        <end position="210"/>
    </location>
</feature>
<dbReference type="AlphaFoldDB" id="A0A226ELZ9"/>
<dbReference type="PANTHER" id="PTHR15052">
    <property type="entry name" value="RNA POLYMERASE III TRANSCRIPTION INITIATION FACTOR COMPLEX SUBUNIT"/>
    <property type="match status" value="1"/>
</dbReference>
<feature type="compositionally biased region" description="Polar residues" evidence="5">
    <location>
        <begin position="37"/>
        <end position="48"/>
    </location>
</feature>
<feature type="region of interest" description="Disordered" evidence="5">
    <location>
        <begin position="222"/>
        <end position="246"/>
    </location>
</feature>
<feature type="repeat" description="WD" evidence="4">
    <location>
        <begin position="611"/>
        <end position="653"/>
    </location>
</feature>
<evidence type="ECO:0000313" key="6">
    <source>
        <dbReference type="EMBL" id="OXA58320.1"/>
    </source>
</evidence>
<gene>
    <name evidence="6" type="ORF">Fcan01_08215</name>
</gene>
<keyword evidence="2" id="KW-0804">Transcription</keyword>
<feature type="region of interest" description="Disordered" evidence="5">
    <location>
        <begin position="1"/>
        <end position="48"/>
    </location>
</feature>
<dbReference type="InterPro" id="IPR036322">
    <property type="entry name" value="WD40_repeat_dom_sf"/>
</dbReference>
<dbReference type="EMBL" id="LNIX01000003">
    <property type="protein sequence ID" value="OXA58320.1"/>
    <property type="molecule type" value="Genomic_DNA"/>
</dbReference>
<dbReference type="PANTHER" id="PTHR15052:SF2">
    <property type="entry name" value="GENERAL TRANSCRIPTION FACTOR 3C POLYPEPTIDE 2"/>
    <property type="match status" value="1"/>
</dbReference>
<dbReference type="STRING" id="158441.A0A226ELZ9"/>
<organism evidence="6 7">
    <name type="scientific">Folsomia candida</name>
    <name type="common">Springtail</name>
    <dbReference type="NCBI Taxonomy" id="158441"/>
    <lineage>
        <taxon>Eukaryota</taxon>
        <taxon>Metazoa</taxon>
        <taxon>Ecdysozoa</taxon>
        <taxon>Arthropoda</taxon>
        <taxon>Hexapoda</taxon>
        <taxon>Collembola</taxon>
        <taxon>Entomobryomorpha</taxon>
        <taxon>Isotomoidea</taxon>
        <taxon>Isotomidae</taxon>
        <taxon>Proisotominae</taxon>
        <taxon>Folsomia</taxon>
    </lineage>
</organism>
<dbReference type="GO" id="GO:0006383">
    <property type="term" value="P:transcription by RNA polymerase III"/>
    <property type="evidence" value="ECO:0007669"/>
    <property type="project" value="TreeGrafter"/>
</dbReference>